<dbReference type="Pfam" id="PF01583">
    <property type="entry name" value="APS_kinase"/>
    <property type="match status" value="1"/>
</dbReference>
<proteinExistence type="predicted"/>
<keyword evidence="2" id="KW-0808">Transferase</keyword>
<evidence type="ECO:0000256" key="3">
    <source>
        <dbReference type="ARBA" id="ARBA00022741"/>
    </source>
</evidence>
<dbReference type="InterPro" id="IPR059117">
    <property type="entry name" value="APS_kinase_dom"/>
</dbReference>
<dbReference type="Gene3D" id="3.40.50.300">
    <property type="entry name" value="P-loop containing nucleotide triphosphate hydrolases"/>
    <property type="match status" value="1"/>
</dbReference>
<dbReference type="GO" id="GO:0005524">
    <property type="term" value="F:ATP binding"/>
    <property type="evidence" value="ECO:0007669"/>
    <property type="project" value="InterPro"/>
</dbReference>
<dbReference type="AlphaFoldDB" id="A0A0F9SLY4"/>
<name>A0A0F9SLY4_9ZZZZ</name>
<evidence type="ECO:0000256" key="2">
    <source>
        <dbReference type="ARBA" id="ARBA00022679"/>
    </source>
</evidence>
<dbReference type="NCBIfam" id="TIGR00455">
    <property type="entry name" value="apsK"/>
    <property type="match status" value="1"/>
</dbReference>
<keyword evidence="3" id="KW-0547">Nucleotide-binding</keyword>
<sequence>MEILFIGGKMKGHCYWLTGLPCSGKTTIINELGAILNGASVQHHILDGDVFRKNITNHLSFSNEDRRRNLLIAANIAKILILHDIIVLCAFISPFVSVRKEVEKIIGEENYTEIYIEASRETCIKRDVKGMWKKALNGDLHAFTGVGSVYEMPLNSITINTEKKKVFESVSELKKIIEGSGKSWVPTYQI</sequence>
<dbReference type="CDD" id="cd02027">
    <property type="entry name" value="APSK"/>
    <property type="match status" value="1"/>
</dbReference>
<dbReference type="InterPro" id="IPR002891">
    <property type="entry name" value="APS"/>
</dbReference>
<evidence type="ECO:0000259" key="5">
    <source>
        <dbReference type="Pfam" id="PF01583"/>
    </source>
</evidence>
<dbReference type="GO" id="GO:0019379">
    <property type="term" value="P:sulfate assimilation, phosphoadenylyl sulfate reduction by phosphoadenylyl-sulfate reductase (thioredoxin)"/>
    <property type="evidence" value="ECO:0007669"/>
    <property type="project" value="TreeGrafter"/>
</dbReference>
<evidence type="ECO:0000256" key="1">
    <source>
        <dbReference type="ARBA" id="ARBA00012121"/>
    </source>
</evidence>
<dbReference type="InterPro" id="IPR050512">
    <property type="entry name" value="Sulf_AdTrans/APS_kinase"/>
</dbReference>
<gene>
    <name evidence="6" type="ORF">LCGC14_0502800</name>
</gene>
<comment type="caution">
    <text evidence="6">The sequence shown here is derived from an EMBL/GenBank/DDBJ whole genome shotgun (WGS) entry which is preliminary data.</text>
</comment>
<dbReference type="PANTHER" id="PTHR42700:SF1">
    <property type="entry name" value="SULFATE ADENYLYLTRANSFERASE"/>
    <property type="match status" value="1"/>
</dbReference>
<evidence type="ECO:0000313" key="6">
    <source>
        <dbReference type="EMBL" id="KKN63332.1"/>
    </source>
</evidence>
<accession>A0A0F9SLY4</accession>
<protein>
    <recommendedName>
        <fullName evidence="1">adenylyl-sulfate kinase</fullName>
        <ecNumber evidence="1">2.7.1.25</ecNumber>
    </recommendedName>
</protein>
<feature type="domain" description="APS kinase" evidence="5">
    <location>
        <begin position="12"/>
        <end position="156"/>
    </location>
</feature>
<dbReference type="InterPro" id="IPR027417">
    <property type="entry name" value="P-loop_NTPase"/>
</dbReference>
<dbReference type="GO" id="GO:0004020">
    <property type="term" value="F:adenylylsulfate kinase activity"/>
    <property type="evidence" value="ECO:0007669"/>
    <property type="project" value="InterPro"/>
</dbReference>
<reference evidence="6" key="1">
    <citation type="journal article" date="2015" name="Nature">
        <title>Complex archaea that bridge the gap between prokaryotes and eukaryotes.</title>
        <authorList>
            <person name="Spang A."/>
            <person name="Saw J.H."/>
            <person name="Jorgensen S.L."/>
            <person name="Zaremba-Niedzwiedzka K."/>
            <person name="Martijn J."/>
            <person name="Lind A.E."/>
            <person name="van Eijk R."/>
            <person name="Schleper C."/>
            <person name="Guy L."/>
            <person name="Ettema T.J."/>
        </authorList>
    </citation>
    <scope>NUCLEOTIDE SEQUENCE</scope>
</reference>
<keyword evidence="4" id="KW-0067">ATP-binding</keyword>
<dbReference type="GO" id="GO:0004781">
    <property type="term" value="F:sulfate adenylyltransferase (ATP) activity"/>
    <property type="evidence" value="ECO:0007669"/>
    <property type="project" value="TreeGrafter"/>
</dbReference>
<dbReference type="EC" id="2.7.1.25" evidence="1"/>
<dbReference type="GO" id="GO:0005737">
    <property type="term" value="C:cytoplasm"/>
    <property type="evidence" value="ECO:0007669"/>
    <property type="project" value="TreeGrafter"/>
</dbReference>
<organism evidence="6">
    <name type="scientific">marine sediment metagenome</name>
    <dbReference type="NCBI Taxonomy" id="412755"/>
    <lineage>
        <taxon>unclassified sequences</taxon>
        <taxon>metagenomes</taxon>
        <taxon>ecological metagenomes</taxon>
    </lineage>
</organism>
<dbReference type="SUPFAM" id="SSF52540">
    <property type="entry name" value="P-loop containing nucleoside triphosphate hydrolases"/>
    <property type="match status" value="1"/>
</dbReference>
<dbReference type="EMBL" id="LAZR01000593">
    <property type="protein sequence ID" value="KKN63332.1"/>
    <property type="molecule type" value="Genomic_DNA"/>
</dbReference>
<dbReference type="PANTHER" id="PTHR42700">
    <property type="entry name" value="SULFATE ADENYLYLTRANSFERASE"/>
    <property type="match status" value="1"/>
</dbReference>
<dbReference type="GO" id="GO:0010134">
    <property type="term" value="P:sulfate assimilation via adenylyl sulfate reduction"/>
    <property type="evidence" value="ECO:0007669"/>
    <property type="project" value="TreeGrafter"/>
</dbReference>
<evidence type="ECO:0000256" key="4">
    <source>
        <dbReference type="ARBA" id="ARBA00022840"/>
    </source>
</evidence>